<dbReference type="Proteomes" id="UP000031971">
    <property type="component" value="Unassembled WGS sequence"/>
</dbReference>
<evidence type="ECO:0000313" key="4">
    <source>
        <dbReference type="EMBL" id="KIL96907.1"/>
    </source>
</evidence>
<dbReference type="EMBL" id="JXSL01000033">
    <property type="protein sequence ID" value="KIL96907.1"/>
    <property type="molecule type" value="Genomic_DNA"/>
</dbReference>
<dbReference type="InterPro" id="IPR009628">
    <property type="entry name" value="Phage_tape_measure_N"/>
</dbReference>
<dbReference type="Pfam" id="PF09718">
    <property type="entry name" value="Tape_meas_lam_C"/>
    <property type="match status" value="1"/>
</dbReference>
<dbReference type="RefSeq" id="WP_009870307.1">
    <property type="nucleotide sequence ID" value="NZ_JXSL01000033.1"/>
</dbReference>
<keyword evidence="1" id="KW-0812">Transmembrane</keyword>
<dbReference type="AlphaFoldDB" id="A0A0C2U629"/>
<dbReference type="STRING" id="272627.CCC_01400"/>
<dbReference type="Pfam" id="PF06791">
    <property type="entry name" value="TMP_2"/>
    <property type="match status" value="1"/>
</dbReference>
<name>A0A0C2U629_PARME</name>
<feature type="domain" description="Bacteriophage tail tape measure C-terminal" evidence="3">
    <location>
        <begin position="726"/>
        <end position="800"/>
    </location>
</feature>
<organism evidence="4 5">
    <name type="scientific">Paramagnetospirillum magnetotacticum MS-1</name>
    <dbReference type="NCBI Taxonomy" id="272627"/>
    <lineage>
        <taxon>Bacteria</taxon>
        <taxon>Pseudomonadati</taxon>
        <taxon>Pseudomonadota</taxon>
        <taxon>Alphaproteobacteria</taxon>
        <taxon>Rhodospirillales</taxon>
        <taxon>Magnetospirillaceae</taxon>
        <taxon>Paramagnetospirillum</taxon>
    </lineage>
</organism>
<dbReference type="InterPro" id="IPR006431">
    <property type="entry name" value="Phage_tape_meas_C"/>
</dbReference>
<keyword evidence="1" id="KW-1133">Transmembrane helix</keyword>
<evidence type="ECO:0000313" key="5">
    <source>
        <dbReference type="Proteomes" id="UP000031971"/>
    </source>
</evidence>
<gene>
    <name evidence="4" type="ORF">CCC_01400</name>
</gene>
<feature type="domain" description="Bacteriophage tail tape measure N-terminal" evidence="2">
    <location>
        <begin position="121"/>
        <end position="306"/>
    </location>
</feature>
<comment type="caution">
    <text evidence="4">The sequence shown here is derived from an EMBL/GenBank/DDBJ whole genome shotgun (WGS) entry which is preliminary data.</text>
</comment>
<reference evidence="4 5" key="1">
    <citation type="submission" date="2015-01" db="EMBL/GenBank/DDBJ databases">
        <title>Genome Sequence of Magnetospirillum magnetotacticum Strain MS-1.</title>
        <authorList>
            <person name="Marinov G.K."/>
            <person name="Smalley M.D."/>
            <person name="DeSalvo G."/>
        </authorList>
    </citation>
    <scope>NUCLEOTIDE SEQUENCE [LARGE SCALE GENOMIC DNA]</scope>
    <source>
        <strain evidence="4 5">MS-1</strain>
    </source>
</reference>
<keyword evidence="5" id="KW-1185">Reference proteome</keyword>
<proteinExistence type="predicted"/>
<evidence type="ECO:0000259" key="3">
    <source>
        <dbReference type="Pfam" id="PF09718"/>
    </source>
</evidence>
<evidence type="ECO:0000259" key="2">
    <source>
        <dbReference type="Pfam" id="PF06791"/>
    </source>
</evidence>
<sequence>MATRDLAIRLSLTNAEAVKAALVELGDRGQGALKLIEAASDRAGASSAKFESTIRRLKESLDPAIRAQADMARGQDMLAEALKRGTLSGDEHGRFLKLLKDRCAEASGAVTTMGNAHGMATWQIQAVSHSVRASAEMLMAGQSPIRTFAMEGMRLTSVFGAGSLAIIGWGAAVAALAAPVALGLAHLMKMEDEARRLSVALKAMGDSARLSVGDLKSVITSSSQKGPFSRDDAVAMVQALLKNSQLGGDTFRRVAGLAGDFAAASGQDMAKGAEQLAEAVTKGYEGVKRFDEQWNLLTASELANIRTLFEHGQKVEAVTLLLDKANTRFKGLAEEGMGSAAKAAHDLGLAWEHLLETLSHTGIVQGARDALTSLVTEAAALLGNQDAQVTSLKSKIADLETLRKAVATDFARGNVDRQLAEAKAELARIEEERRTGVSIAKDGKSLSAPMPPAPVPVVSPEAEANDALERDRKKLVDLQAEYSKTAAAMRLPQAQRELALVAIRAEDEAIKLNLGSQGAAELMTLRLGEAKLKLAAATRDTIANMLREVAATDLLTAAIGKGYDAKLAAQKQAFVDAEARKNPFADRTALGNAFDAKAEAERRNREASTAHDLDRQIEAERRLADARMRGAEAARQEGIASEAARRHEDEGLDEAALRTRLQALDAERQRQDLLAKAKSLNPALTYQEEIDAIERLRQSKEGALVTEQQYSHATEDAVLRRLSAEKDWVSGAERALISYRRSIEDSATAMEQGLTRALKSTEDAFVKWATTGKLSATDLFNTIAEEAVRAAYRMAIVAPLFGAAGAGSGLFGGLLSGLGGLFSKSGGSTGGSVPVPDTGNFAIAHTGGLIGFDRLETRSFNPSVFANAPRFHGGGLVGGERPIVAKVGEGVFTPKQMDNADRILNAAMSQPSIGVVVNVNNNASGTQARAEQSQGPDGRIHLDVIVEELEGRMTRRIGRGEGMAPMLEHRYGLNPAAGAYR</sequence>
<protein>
    <submittedName>
        <fullName evidence="4">Tail length tape measure protein</fullName>
    </submittedName>
</protein>
<accession>A0A0C2U629</accession>
<keyword evidence="1" id="KW-0472">Membrane</keyword>
<evidence type="ECO:0000256" key="1">
    <source>
        <dbReference type="SAM" id="Phobius"/>
    </source>
</evidence>
<feature type="transmembrane region" description="Helical" evidence="1">
    <location>
        <begin position="155"/>
        <end position="188"/>
    </location>
</feature>